<accession>A0AAT9FJG8</accession>
<dbReference type="PANTHER" id="PTHR40940:SF2">
    <property type="entry name" value="BATD"/>
    <property type="match status" value="1"/>
</dbReference>
<evidence type="ECO:0008006" key="4">
    <source>
        <dbReference type="Google" id="ProtNLM"/>
    </source>
</evidence>
<dbReference type="AlphaFoldDB" id="A0AAT9FJG8"/>
<keyword evidence="1" id="KW-0812">Transmembrane</keyword>
<proteinExistence type="predicted"/>
<dbReference type="Pfam" id="PF13584">
    <property type="entry name" value="BatD"/>
    <property type="match status" value="1"/>
</dbReference>
<feature type="signal peptide" evidence="2">
    <location>
        <begin position="1"/>
        <end position="22"/>
    </location>
</feature>
<dbReference type="InterPro" id="IPR025738">
    <property type="entry name" value="BatD"/>
</dbReference>
<protein>
    <recommendedName>
        <fullName evidence="4">Protein BatD</fullName>
    </recommendedName>
</protein>
<keyword evidence="1" id="KW-1133">Transmembrane helix</keyword>
<dbReference type="PANTHER" id="PTHR40940">
    <property type="entry name" value="PROTEIN BATD-RELATED"/>
    <property type="match status" value="1"/>
</dbReference>
<sequence length="611" mass="68006">MNIYKLLAASAVLWLSAVMATAAPEANFHTTMSAQSFFVGEEFLYEILISPAEKVDVEEVEGDDDLAIKFVKQETVKRDDISTVVLRYRMMPLSAGAVMIPPISIEVGDQILTTDDEVFIDVKQAERYPGMEVKRTIPERDFYLGEPFMADYMWKSPLPLNGFRAVKFNLPLFYDPSFKIRSPYNWIAGDDPAAIGFPVANTRLIGRYDLLTEGENKFHTVSFSKIIIPVKTGEFAIRPSTLLTSYVAPAGGRNQGGRWKTNYPSYFNNNFFAETDGEEYKKYYTASKSRTIRVLPLPDAGKPLDFAGVVGACKVKVTATPTVLSAGDPITLTIVVEDYEFPEVFELPDLSAQPAFTRQFALPPRQSSGRISGRTKTYIRTLRPLAQDATAIPAVRIPYFDPKTKSYAVAESEPIPITVKAAEMVTAFDADMSGTGPLKNQVAKNPEGIRANVTSLAAVRPRGLSGFQWLLLLLILPPVGFLIFYAASAKQRLMRNDPVKARAMGAMKRFSHQVRQLKQSKPNTKPEQSLGRLDDIVRSYFADKLNLVRYAHTFAELQSEVGERADIEQLREIYNCCEAQTYRPDSGPDPDVMPLIVKAQQAIKTINPAIS</sequence>
<keyword evidence="2" id="KW-0732">Signal</keyword>
<feature type="transmembrane region" description="Helical" evidence="1">
    <location>
        <begin position="467"/>
        <end position="487"/>
    </location>
</feature>
<evidence type="ECO:0000256" key="2">
    <source>
        <dbReference type="SAM" id="SignalP"/>
    </source>
</evidence>
<dbReference type="EMBL" id="AP026866">
    <property type="protein sequence ID" value="BDS06108.1"/>
    <property type="molecule type" value="Genomic_DNA"/>
</dbReference>
<evidence type="ECO:0000313" key="3">
    <source>
        <dbReference type="EMBL" id="BDS06108.1"/>
    </source>
</evidence>
<gene>
    <name evidence="3" type="ORF">NT6N_11480</name>
</gene>
<evidence type="ECO:0000256" key="1">
    <source>
        <dbReference type="SAM" id="Phobius"/>
    </source>
</evidence>
<keyword evidence="1" id="KW-0472">Membrane</keyword>
<feature type="chain" id="PRO_5043972481" description="Protein BatD" evidence="2">
    <location>
        <begin position="23"/>
        <end position="611"/>
    </location>
</feature>
<reference evidence="3" key="1">
    <citation type="submission" date="2024-07" db="EMBL/GenBank/DDBJ databases">
        <title>Complete genome sequence of Verrucomicrobiaceae bacterium NT6N.</title>
        <authorList>
            <person name="Huang C."/>
            <person name="Takami H."/>
            <person name="Hamasaki K."/>
        </authorList>
    </citation>
    <scope>NUCLEOTIDE SEQUENCE</scope>
    <source>
        <strain evidence="3">NT6N</strain>
    </source>
</reference>
<name>A0AAT9FJG8_9BACT</name>
<dbReference type="KEGG" id="osu:NT6N_11480"/>
<organism evidence="3">
    <name type="scientific">Oceaniferula spumae</name>
    <dbReference type="NCBI Taxonomy" id="2979115"/>
    <lineage>
        <taxon>Bacteria</taxon>
        <taxon>Pseudomonadati</taxon>
        <taxon>Verrucomicrobiota</taxon>
        <taxon>Verrucomicrobiia</taxon>
        <taxon>Verrucomicrobiales</taxon>
        <taxon>Verrucomicrobiaceae</taxon>
        <taxon>Oceaniferula</taxon>
    </lineage>
</organism>